<dbReference type="InterPro" id="IPR002347">
    <property type="entry name" value="SDR_fam"/>
</dbReference>
<dbReference type="PRINTS" id="PR00081">
    <property type="entry name" value="GDHRDH"/>
</dbReference>
<dbReference type="Pfam" id="PF00106">
    <property type="entry name" value="adh_short"/>
    <property type="match status" value="1"/>
</dbReference>
<dbReference type="InterPro" id="IPR036291">
    <property type="entry name" value="NAD(P)-bd_dom_sf"/>
</dbReference>
<dbReference type="PANTHER" id="PTHR44196:SF2">
    <property type="entry name" value="SHORT-CHAIN DEHYDROGENASE-RELATED"/>
    <property type="match status" value="1"/>
</dbReference>
<dbReference type="PANTHER" id="PTHR44196">
    <property type="entry name" value="DEHYDROGENASE/REDUCTASE SDR FAMILY MEMBER 7B"/>
    <property type="match status" value="1"/>
</dbReference>
<reference evidence="4 5" key="1">
    <citation type="journal article" date="2018" name="Genome Announc.">
        <title>Draft Genome Sequence of "Candidatus Phycosocius bacilliformis," an Alphaproteobacterial Ectosymbiont of the Hydrocarbon-Producing Green Alga Botryococcus braunii.</title>
        <authorList>
            <person name="Tanabe Y."/>
            <person name="Yamaguchi H."/>
            <person name="Watanabe M.M."/>
        </authorList>
    </citation>
    <scope>NUCLEOTIDE SEQUENCE [LARGE SCALE GENOMIC DNA]</scope>
    <source>
        <strain evidence="4 5">BOTRYCO-2</strain>
    </source>
</reference>
<dbReference type="PIRSF" id="PIRSF000126">
    <property type="entry name" value="11-beta-HSD1"/>
    <property type="match status" value="1"/>
</dbReference>
<evidence type="ECO:0000313" key="4">
    <source>
        <dbReference type="EMBL" id="GBF56683.1"/>
    </source>
</evidence>
<dbReference type="AlphaFoldDB" id="A0A2P2E6J4"/>
<evidence type="ECO:0000256" key="2">
    <source>
        <dbReference type="ARBA" id="ARBA00023002"/>
    </source>
</evidence>
<proteinExistence type="inferred from homology"/>
<protein>
    <submittedName>
        <fullName evidence="4">Serine 3-dehydrogenase</fullName>
        <ecNumber evidence="4">1.1.1.276</ecNumber>
    </submittedName>
</protein>
<organism evidence="4 5">
    <name type="scientific">Candidatus Phycosocius bacilliformis</name>
    <dbReference type="NCBI Taxonomy" id="1445552"/>
    <lineage>
        <taxon>Bacteria</taxon>
        <taxon>Pseudomonadati</taxon>
        <taxon>Pseudomonadota</taxon>
        <taxon>Alphaproteobacteria</taxon>
        <taxon>Caulobacterales</taxon>
        <taxon>Caulobacterales incertae sedis</taxon>
        <taxon>Candidatus Phycosocius</taxon>
    </lineage>
</organism>
<dbReference type="Proteomes" id="UP000245086">
    <property type="component" value="Unassembled WGS sequence"/>
</dbReference>
<dbReference type="GO" id="GO:0016020">
    <property type="term" value="C:membrane"/>
    <property type="evidence" value="ECO:0007669"/>
    <property type="project" value="TreeGrafter"/>
</dbReference>
<name>A0A2P2E6J4_9PROT</name>
<evidence type="ECO:0000256" key="3">
    <source>
        <dbReference type="RuleBase" id="RU000363"/>
    </source>
</evidence>
<dbReference type="OrthoDB" id="9808814at2"/>
<dbReference type="RefSeq" id="WP_108983547.1">
    <property type="nucleotide sequence ID" value="NZ_BFBR01000001.1"/>
</dbReference>
<evidence type="ECO:0000256" key="1">
    <source>
        <dbReference type="ARBA" id="ARBA00006484"/>
    </source>
</evidence>
<accession>A0A2P2E6J4</accession>
<dbReference type="SUPFAM" id="SSF51735">
    <property type="entry name" value="NAD(P)-binding Rossmann-fold domains"/>
    <property type="match status" value="1"/>
</dbReference>
<keyword evidence="5" id="KW-1185">Reference proteome</keyword>
<dbReference type="Gene3D" id="3.40.50.720">
    <property type="entry name" value="NAD(P)-binding Rossmann-like Domain"/>
    <property type="match status" value="1"/>
</dbReference>
<dbReference type="EC" id="1.1.1.276" evidence="4"/>
<sequence length="266" mass="28754">MARRLCLVTGASAGIGQAIARIYAERGYDLALTARRADRLEAFAAELKQTWGAESITIAADLADRSAPEMIIRTLEEAGRPVDALINNAGYGLQGNYLSSSWADHAAFMQVLVEAPLELTHRVLPGMQTRRFGRIMNVASLAGHVPPTAGATLYGAAKAFLVRFSQALNQENAETGVHVSALCPGFTYSEFHDVNGMRDQMASMPSWLWQDAKTVAQIGYDALEANQAVVVTGGVNKTIAALCKLLPDTLALRLMSSQTRKFRRAD</sequence>
<gene>
    <name evidence="4" type="primary">sdh</name>
    <name evidence="4" type="ORF">PbB2_00340</name>
</gene>
<comment type="similarity">
    <text evidence="1 3">Belongs to the short-chain dehydrogenases/reductases (SDR) family.</text>
</comment>
<dbReference type="EMBL" id="BFBR01000001">
    <property type="protein sequence ID" value="GBF56683.1"/>
    <property type="molecule type" value="Genomic_DNA"/>
</dbReference>
<dbReference type="GO" id="GO:0031132">
    <property type="term" value="F:serine 3-dehydrogenase activity"/>
    <property type="evidence" value="ECO:0007669"/>
    <property type="project" value="UniProtKB-EC"/>
</dbReference>
<comment type="caution">
    <text evidence="4">The sequence shown here is derived from an EMBL/GenBank/DDBJ whole genome shotgun (WGS) entry which is preliminary data.</text>
</comment>
<dbReference type="PRINTS" id="PR00080">
    <property type="entry name" value="SDRFAMILY"/>
</dbReference>
<evidence type="ECO:0000313" key="5">
    <source>
        <dbReference type="Proteomes" id="UP000245086"/>
    </source>
</evidence>
<keyword evidence="2 4" id="KW-0560">Oxidoreductase</keyword>